<evidence type="ECO:0000256" key="3">
    <source>
        <dbReference type="ARBA" id="ARBA00023125"/>
    </source>
</evidence>
<keyword evidence="4" id="KW-0804">Transcription</keyword>
<sequence>METDVLRWFQHVVDGVTVTEVADIYGVSQPGVSRALTRLQQDLGTPLLHKNGRALRATHAGMVFKRHVDALIHDLDDGLAAVNELIDPEAGTVTIAFQLSLGTWLVPRMIGDFRTTHPRVQFLLESSHDALGSSLVAQGRTDLEFTARRPRNPDVRWAPLFAQPLCLAVPPEHRLSGRVEVSLAEVATEDFVMLRPDWELRSLTDSLCAAAGFSPRVAFEGHDLPVVQGFVAAGLGVAVVPAEEPTSQSAPHGTGRLIRLTDAGAHRDVGLAWSRSRRLLPSAKLFREHVMRAGGPAWPQVSPERTR</sequence>
<comment type="caution">
    <text evidence="6">The sequence shown here is derived from an EMBL/GenBank/DDBJ whole genome shotgun (WGS) entry which is preliminary data.</text>
</comment>
<dbReference type="EMBL" id="JBHMDG010000002">
    <property type="protein sequence ID" value="MFB9311759.1"/>
    <property type="molecule type" value="Genomic_DNA"/>
</dbReference>
<feature type="domain" description="HTH lysR-type" evidence="5">
    <location>
        <begin position="1"/>
        <end position="58"/>
    </location>
</feature>
<accession>A0ABV5K4T4</accession>
<dbReference type="InterPro" id="IPR036390">
    <property type="entry name" value="WH_DNA-bd_sf"/>
</dbReference>
<dbReference type="RefSeq" id="WP_140011012.1">
    <property type="nucleotide sequence ID" value="NZ_JBHMDG010000002.1"/>
</dbReference>
<dbReference type="Proteomes" id="UP001589750">
    <property type="component" value="Unassembled WGS sequence"/>
</dbReference>
<dbReference type="PROSITE" id="PS50931">
    <property type="entry name" value="HTH_LYSR"/>
    <property type="match status" value="1"/>
</dbReference>
<dbReference type="InterPro" id="IPR000847">
    <property type="entry name" value="LysR_HTH_N"/>
</dbReference>
<protein>
    <submittedName>
        <fullName evidence="6">LysR family transcriptional regulator</fullName>
    </submittedName>
</protein>
<keyword evidence="2" id="KW-0805">Transcription regulation</keyword>
<comment type="similarity">
    <text evidence="1">Belongs to the LysR transcriptional regulatory family.</text>
</comment>
<evidence type="ECO:0000256" key="4">
    <source>
        <dbReference type="ARBA" id="ARBA00023163"/>
    </source>
</evidence>
<dbReference type="InterPro" id="IPR036388">
    <property type="entry name" value="WH-like_DNA-bd_sf"/>
</dbReference>
<keyword evidence="7" id="KW-1185">Reference proteome</keyword>
<evidence type="ECO:0000313" key="7">
    <source>
        <dbReference type="Proteomes" id="UP001589750"/>
    </source>
</evidence>
<keyword evidence="3" id="KW-0238">DNA-binding</keyword>
<evidence type="ECO:0000313" key="6">
    <source>
        <dbReference type="EMBL" id="MFB9311759.1"/>
    </source>
</evidence>
<organism evidence="6 7">
    <name type="scientific">Nocardioides plantarum</name>
    <dbReference type="NCBI Taxonomy" id="29299"/>
    <lineage>
        <taxon>Bacteria</taxon>
        <taxon>Bacillati</taxon>
        <taxon>Actinomycetota</taxon>
        <taxon>Actinomycetes</taxon>
        <taxon>Propionibacteriales</taxon>
        <taxon>Nocardioidaceae</taxon>
        <taxon>Nocardioides</taxon>
    </lineage>
</organism>
<dbReference type="CDD" id="cd08434">
    <property type="entry name" value="PBP2_GltC_like"/>
    <property type="match status" value="1"/>
</dbReference>
<evidence type="ECO:0000256" key="2">
    <source>
        <dbReference type="ARBA" id="ARBA00023015"/>
    </source>
</evidence>
<evidence type="ECO:0000259" key="5">
    <source>
        <dbReference type="PROSITE" id="PS50931"/>
    </source>
</evidence>
<dbReference type="Gene3D" id="1.10.10.10">
    <property type="entry name" value="Winged helix-like DNA-binding domain superfamily/Winged helix DNA-binding domain"/>
    <property type="match status" value="1"/>
</dbReference>
<dbReference type="Pfam" id="PF00126">
    <property type="entry name" value="HTH_1"/>
    <property type="match status" value="1"/>
</dbReference>
<dbReference type="InterPro" id="IPR005119">
    <property type="entry name" value="LysR_subst-bd"/>
</dbReference>
<dbReference type="SUPFAM" id="SSF53850">
    <property type="entry name" value="Periplasmic binding protein-like II"/>
    <property type="match status" value="1"/>
</dbReference>
<dbReference type="Pfam" id="PF03466">
    <property type="entry name" value="LysR_substrate"/>
    <property type="match status" value="1"/>
</dbReference>
<dbReference type="Gene3D" id="3.40.190.290">
    <property type="match status" value="1"/>
</dbReference>
<dbReference type="SUPFAM" id="SSF46785">
    <property type="entry name" value="Winged helix' DNA-binding domain"/>
    <property type="match status" value="1"/>
</dbReference>
<gene>
    <name evidence="6" type="ORF">ACFFRI_01780</name>
</gene>
<evidence type="ECO:0000256" key="1">
    <source>
        <dbReference type="ARBA" id="ARBA00009437"/>
    </source>
</evidence>
<reference evidence="6 7" key="1">
    <citation type="submission" date="2024-09" db="EMBL/GenBank/DDBJ databases">
        <authorList>
            <person name="Sun Q."/>
            <person name="Mori K."/>
        </authorList>
    </citation>
    <scope>NUCLEOTIDE SEQUENCE [LARGE SCALE GENOMIC DNA]</scope>
    <source>
        <strain evidence="6 7">JCM 9626</strain>
    </source>
</reference>
<dbReference type="PANTHER" id="PTHR30346">
    <property type="entry name" value="TRANSCRIPTIONAL DUAL REGULATOR HCAR-RELATED"/>
    <property type="match status" value="1"/>
</dbReference>
<proteinExistence type="inferred from homology"/>
<dbReference type="PANTHER" id="PTHR30346:SF28">
    <property type="entry name" value="HTH-TYPE TRANSCRIPTIONAL REGULATOR CYNR"/>
    <property type="match status" value="1"/>
</dbReference>
<name>A0ABV5K4T4_9ACTN</name>